<dbReference type="InterPro" id="IPR011004">
    <property type="entry name" value="Trimer_LpxA-like_sf"/>
</dbReference>
<dbReference type="Proteomes" id="UP000321561">
    <property type="component" value="Chromosome"/>
</dbReference>
<sequence length="46" mass="4924">MKEKVRIGKGSIVAAGAVVTKDVPKYSIAGGIPAKVIRELTEEERK</sequence>
<reference evidence="1 2" key="1">
    <citation type="submission" date="2019-07" db="EMBL/GenBank/DDBJ databases">
        <title>Complete Genome Sequence of Leptotrichia hongkongensis Strain JMUB5056.</title>
        <authorList>
            <person name="Watanabe S."/>
            <person name="Cui L."/>
        </authorList>
    </citation>
    <scope>NUCLEOTIDE SEQUENCE [LARGE SCALE GENOMIC DNA]</scope>
    <source>
        <strain evidence="1 2">JMUB5056</strain>
    </source>
</reference>
<dbReference type="AlphaFoldDB" id="A0A510L952"/>
<dbReference type="GO" id="GO:0016740">
    <property type="term" value="F:transferase activity"/>
    <property type="evidence" value="ECO:0007669"/>
    <property type="project" value="UniProtKB-KW"/>
</dbReference>
<accession>A0A510L952</accession>
<gene>
    <name evidence="1" type="ORF">JMUB5056_0636</name>
</gene>
<dbReference type="PANTHER" id="PTHR23416:SF78">
    <property type="entry name" value="LIPOPOLYSACCHARIDE BIOSYNTHESIS O-ACETYL TRANSFERASE WBBJ-RELATED"/>
    <property type="match status" value="1"/>
</dbReference>
<dbReference type="Gene3D" id="2.160.10.10">
    <property type="entry name" value="Hexapeptide repeat proteins"/>
    <property type="match status" value="1"/>
</dbReference>
<dbReference type="KEGG" id="lhg:JMUB5056_0636"/>
<dbReference type="EMBL" id="AP019846">
    <property type="protein sequence ID" value="BBM59053.1"/>
    <property type="molecule type" value="Genomic_DNA"/>
</dbReference>
<evidence type="ECO:0000313" key="1">
    <source>
        <dbReference type="EMBL" id="BBM59053.1"/>
    </source>
</evidence>
<evidence type="ECO:0000313" key="2">
    <source>
        <dbReference type="Proteomes" id="UP000321561"/>
    </source>
</evidence>
<name>A0A510L952_9FUSO</name>
<dbReference type="InterPro" id="IPR051159">
    <property type="entry name" value="Hexapeptide_acetyltransf"/>
</dbReference>
<dbReference type="PANTHER" id="PTHR23416">
    <property type="entry name" value="SIALIC ACID SYNTHASE-RELATED"/>
    <property type="match status" value="1"/>
</dbReference>
<proteinExistence type="predicted"/>
<keyword evidence="1" id="KW-0808">Transferase</keyword>
<organism evidence="1 2">
    <name type="scientific">Leptotrichia hongkongensis</name>
    <dbReference type="NCBI Taxonomy" id="554406"/>
    <lineage>
        <taxon>Bacteria</taxon>
        <taxon>Fusobacteriati</taxon>
        <taxon>Fusobacteriota</taxon>
        <taxon>Fusobacteriia</taxon>
        <taxon>Fusobacteriales</taxon>
        <taxon>Leptotrichiaceae</taxon>
        <taxon>Leptotrichia</taxon>
    </lineage>
</organism>
<dbReference type="SUPFAM" id="SSF51161">
    <property type="entry name" value="Trimeric LpxA-like enzymes"/>
    <property type="match status" value="1"/>
</dbReference>
<protein>
    <submittedName>
        <fullName evidence="1">2,3,4,5-tetrahydropyridine-2,6-dicarboxylate N-acetyltransferase</fullName>
    </submittedName>
</protein>